<comment type="caution">
    <text evidence="1">The sequence shown here is derived from an EMBL/GenBank/DDBJ whole genome shotgun (WGS) entry which is preliminary data.</text>
</comment>
<reference evidence="2" key="1">
    <citation type="submission" date="2016-03" db="EMBL/GenBank/DDBJ databases">
        <authorList>
            <person name="Sibley D."/>
            <person name="Venepally P."/>
            <person name="Karamycheva S."/>
            <person name="Hadjithomas M."/>
            <person name="Khan A."/>
            <person name="Brunk B."/>
            <person name="Roos D."/>
            <person name="Caler E."/>
            <person name="Lorenzi H."/>
        </authorList>
    </citation>
    <scope>NUCLEOTIDE SEQUENCE [LARGE SCALE GENOMIC DNA]</scope>
    <source>
        <strain evidence="2">TgCatPRC2</strain>
    </source>
</reference>
<evidence type="ECO:0000313" key="2">
    <source>
        <dbReference type="Proteomes" id="UP000075225"/>
    </source>
</evidence>
<accession>A0A151HQA0</accession>
<proteinExistence type="predicted"/>
<sequence>ARRCARMHDWISVCWKVDVAEFLDGDVFSAERHDGGSVWDVCGHRLCKAALGCR</sequence>
<feature type="non-terminal residue" evidence="1">
    <location>
        <position position="54"/>
    </location>
</feature>
<dbReference type="AlphaFoldDB" id="A0A151HQA0"/>
<dbReference type="Proteomes" id="UP000075225">
    <property type="component" value="Unassembled WGS sequence"/>
</dbReference>
<name>A0A151HQA0_TOXGO</name>
<feature type="non-terminal residue" evidence="1">
    <location>
        <position position="1"/>
    </location>
</feature>
<gene>
    <name evidence="1" type="ORF">TGPRC2_233260B</name>
</gene>
<dbReference type="VEuPathDB" id="ToxoDB:TGPRC2_233260B"/>
<protein>
    <submittedName>
        <fullName evidence="1">Putative GTP-binding protein</fullName>
    </submittedName>
</protein>
<evidence type="ECO:0000313" key="1">
    <source>
        <dbReference type="EMBL" id="KYK71512.1"/>
    </source>
</evidence>
<dbReference type="EMBL" id="AHZP02000220">
    <property type="protein sequence ID" value="KYK71512.1"/>
    <property type="molecule type" value="Genomic_DNA"/>
</dbReference>
<organism evidence="1 2">
    <name type="scientific">Toxoplasma gondii TgCatPRC2</name>
    <dbReference type="NCBI Taxonomy" id="1130821"/>
    <lineage>
        <taxon>Eukaryota</taxon>
        <taxon>Sar</taxon>
        <taxon>Alveolata</taxon>
        <taxon>Apicomplexa</taxon>
        <taxon>Conoidasida</taxon>
        <taxon>Coccidia</taxon>
        <taxon>Eucoccidiorida</taxon>
        <taxon>Eimeriorina</taxon>
        <taxon>Sarcocystidae</taxon>
        <taxon>Toxoplasma</taxon>
    </lineage>
</organism>